<name>A0A0G1D6F3_9BACT</name>
<evidence type="ECO:0000313" key="2">
    <source>
        <dbReference type="Proteomes" id="UP000034837"/>
    </source>
</evidence>
<dbReference type="AlphaFoldDB" id="A0A0G1D6F3"/>
<accession>A0A0G1D6F3</accession>
<organism evidence="1 2">
    <name type="scientific">Candidatus Magasanikbacteria bacterium GW2011_GWA2_42_32</name>
    <dbReference type="NCBI Taxonomy" id="1619039"/>
    <lineage>
        <taxon>Bacteria</taxon>
        <taxon>Candidatus Magasanikiibacteriota</taxon>
    </lineage>
</organism>
<comment type="caution">
    <text evidence="1">The sequence shown here is derived from an EMBL/GenBank/DDBJ whole genome shotgun (WGS) entry which is preliminary data.</text>
</comment>
<reference evidence="1 2" key="1">
    <citation type="journal article" date="2015" name="Nature">
        <title>rRNA introns, odd ribosomes, and small enigmatic genomes across a large radiation of phyla.</title>
        <authorList>
            <person name="Brown C.T."/>
            <person name="Hug L.A."/>
            <person name="Thomas B.C."/>
            <person name="Sharon I."/>
            <person name="Castelle C.J."/>
            <person name="Singh A."/>
            <person name="Wilkins M.J."/>
            <person name="Williams K.H."/>
            <person name="Banfield J.F."/>
        </authorList>
    </citation>
    <scope>NUCLEOTIDE SEQUENCE [LARGE SCALE GENOMIC DNA]</scope>
</reference>
<dbReference type="EMBL" id="LCDO01000001">
    <property type="protein sequence ID" value="KKS57608.1"/>
    <property type="molecule type" value="Genomic_DNA"/>
</dbReference>
<sequence length="80" mass="9582">MIELEKWRIAYIIDPIWRRVRQDRVVHRRGRPFREYVKEHDEPGGHVPGLVHREQFAREVEPDGAQFADVVLRKGHTSTR</sequence>
<dbReference type="Proteomes" id="UP000034837">
    <property type="component" value="Unassembled WGS sequence"/>
</dbReference>
<proteinExistence type="predicted"/>
<gene>
    <name evidence="1" type="ORF">UV20_C0001G0248</name>
</gene>
<protein>
    <submittedName>
        <fullName evidence="1">Uncharacterized protein</fullName>
    </submittedName>
</protein>
<evidence type="ECO:0000313" key="1">
    <source>
        <dbReference type="EMBL" id="KKS57608.1"/>
    </source>
</evidence>